<gene>
    <name evidence="2" type="ORF">FXN63_24960</name>
</gene>
<accession>A0A5C0B510</accession>
<evidence type="ECO:0000313" key="3">
    <source>
        <dbReference type="Proteomes" id="UP000325161"/>
    </source>
</evidence>
<reference evidence="2 3" key="1">
    <citation type="submission" date="2019-08" db="EMBL/GenBank/DDBJ databases">
        <title>Amphibian skin-associated Pigmentiphaga: genome sequence and occurrence across geography and hosts.</title>
        <authorList>
            <person name="Bletz M.C."/>
            <person name="Bunk B."/>
            <person name="Sproeer C."/>
            <person name="Biwer P."/>
            <person name="Reiter S."/>
            <person name="Rabemananjara F.C.E."/>
            <person name="Schulz S."/>
            <person name="Overmann J."/>
            <person name="Vences M."/>
        </authorList>
    </citation>
    <scope>NUCLEOTIDE SEQUENCE [LARGE SCALE GENOMIC DNA]</scope>
    <source>
        <strain evidence="2 3">Mada1488</strain>
    </source>
</reference>
<dbReference type="PANTHER" id="PTHR47197">
    <property type="entry name" value="PROTEIN NIRF"/>
    <property type="match status" value="1"/>
</dbReference>
<dbReference type="InterPro" id="IPR015943">
    <property type="entry name" value="WD40/YVTN_repeat-like_dom_sf"/>
</dbReference>
<protein>
    <submittedName>
        <fullName evidence="2">YncE family protein</fullName>
    </submittedName>
</protein>
<feature type="signal peptide" evidence="1">
    <location>
        <begin position="1"/>
        <end position="21"/>
    </location>
</feature>
<dbReference type="InterPro" id="IPR051200">
    <property type="entry name" value="Host-pathogen_enzymatic-act"/>
</dbReference>
<dbReference type="PANTHER" id="PTHR47197:SF3">
    <property type="entry name" value="DIHYDRO-HEME D1 DEHYDROGENASE"/>
    <property type="match status" value="1"/>
</dbReference>
<dbReference type="Gene3D" id="2.130.10.10">
    <property type="entry name" value="YVTN repeat-like/Quinoprotein amine dehydrogenase"/>
    <property type="match status" value="1"/>
</dbReference>
<organism evidence="2 3">
    <name type="scientific">Pigmentiphaga aceris</name>
    <dbReference type="NCBI Taxonomy" id="1940612"/>
    <lineage>
        <taxon>Bacteria</taxon>
        <taxon>Pseudomonadati</taxon>
        <taxon>Pseudomonadota</taxon>
        <taxon>Betaproteobacteria</taxon>
        <taxon>Burkholderiales</taxon>
        <taxon>Alcaligenaceae</taxon>
        <taxon>Pigmentiphaga</taxon>
    </lineage>
</organism>
<dbReference type="EMBL" id="CP043046">
    <property type="protein sequence ID" value="QEI08733.1"/>
    <property type="molecule type" value="Genomic_DNA"/>
</dbReference>
<dbReference type="PROSITE" id="PS51257">
    <property type="entry name" value="PROKAR_LIPOPROTEIN"/>
    <property type="match status" value="1"/>
</dbReference>
<dbReference type="InterPro" id="IPR011048">
    <property type="entry name" value="Haem_d1_sf"/>
</dbReference>
<keyword evidence="1" id="KW-0732">Signal</keyword>
<evidence type="ECO:0000313" key="2">
    <source>
        <dbReference type="EMBL" id="QEI08733.1"/>
    </source>
</evidence>
<evidence type="ECO:0000256" key="1">
    <source>
        <dbReference type="SAM" id="SignalP"/>
    </source>
</evidence>
<dbReference type="AlphaFoldDB" id="A0A5C0B510"/>
<dbReference type="KEGG" id="pacr:FXN63_24960"/>
<feature type="chain" id="PRO_5023005900" evidence="1">
    <location>
        <begin position="22"/>
        <end position="386"/>
    </location>
</feature>
<dbReference type="OrthoDB" id="7258407at2"/>
<dbReference type="RefSeq" id="WP_148818204.1">
    <property type="nucleotide sequence ID" value="NZ_CP043046.1"/>
</dbReference>
<proteinExistence type="predicted"/>
<dbReference type="SUPFAM" id="SSF51004">
    <property type="entry name" value="C-terminal (heme d1) domain of cytochrome cd1-nitrite reductase"/>
    <property type="match status" value="1"/>
</dbReference>
<sequence>MIRNRLLRLTLSATVLAVALAACKQVPTRPDEPAVTAPAKPAQLLRQSPAPALYELAYSPRQNALFVTSAGGFGPDAPSPKLLRLDPKTLAVQQEIALPFKGFGIALDDAAGRLYVGNSVDASITAVDIATNTVIGTLPLLKERIVNKDGRTVFAHHLRQLVVDTANNRLYAPGLSVDVESVLFVVDTRNFVLEKTIGNLGGAATGIALDSARNRIFVTNLAGQLYTIDSKSLTVTKSVDSGADQPLNLAYDRASNRLLVVDQGQESIRDYQRRMIPNFKSRNPGNRVMVLDADTNKEIKSVPTGDGPITLELDDARKRFYVTNRVAGTVTVFDSKTYELLNTLALPTHPNSLELDAPNNVLFVSVKNDPKSAEKTANESVVRLGF</sequence>
<keyword evidence="3" id="KW-1185">Reference proteome</keyword>
<name>A0A5C0B510_9BURK</name>
<dbReference type="Proteomes" id="UP000325161">
    <property type="component" value="Chromosome"/>
</dbReference>